<name>A0A9D2K051_9FIRM</name>
<organism evidence="2 3">
    <name type="scientific">Candidatus Gallimonas intestinavium</name>
    <dbReference type="NCBI Taxonomy" id="2838603"/>
    <lineage>
        <taxon>Bacteria</taxon>
        <taxon>Bacillati</taxon>
        <taxon>Bacillota</taxon>
        <taxon>Clostridia</taxon>
        <taxon>Candidatus Gallimonas</taxon>
    </lineage>
</organism>
<accession>A0A9D2K051</accession>
<evidence type="ECO:0000313" key="3">
    <source>
        <dbReference type="Proteomes" id="UP000824102"/>
    </source>
</evidence>
<dbReference type="Proteomes" id="UP000824102">
    <property type="component" value="Unassembled WGS sequence"/>
</dbReference>
<keyword evidence="1" id="KW-0472">Membrane</keyword>
<evidence type="ECO:0000256" key="1">
    <source>
        <dbReference type="SAM" id="Phobius"/>
    </source>
</evidence>
<keyword evidence="1" id="KW-1133">Transmembrane helix</keyword>
<feature type="transmembrane region" description="Helical" evidence="1">
    <location>
        <begin position="6"/>
        <end position="24"/>
    </location>
</feature>
<keyword evidence="1" id="KW-0812">Transmembrane</keyword>
<dbReference type="EMBL" id="DXBB01000078">
    <property type="protein sequence ID" value="HIZ73057.1"/>
    <property type="molecule type" value="Genomic_DNA"/>
</dbReference>
<sequence>MLWLKVLVAALTVAFSVALGYFLAGKYRARKLFFAEFCRFNERYLAELSYERRPLGSFLKEGAYEGEFGKAVAAFSASRRAELSFPFLTKEERVDGENYFRQLGKGDSHTQTAYFSAQKARLSACKEQCEREAKARTELYTKLGLLAGLALVVLIM</sequence>
<evidence type="ECO:0000313" key="2">
    <source>
        <dbReference type="EMBL" id="HIZ73057.1"/>
    </source>
</evidence>
<protein>
    <recommendedName>
        <fullName evidence="4">Stage III sporulation protein AB</fullName>
    </recommendedName>
</protein>
<reference evidence="2" key="1">
    <citation type="journal article" date="2021" name="PeerJ">
        <title>Extensive microbial diversity within the chicken gut microbiome revealed by metagenomics and culture.</title>
        <authorList>
            <person name="Gilroy R."/>
            <person name="Ravi A."/>
            <person name="Getino M."/>
            <person name="Pursley I."/>
            <person name="Horton D.L."/>
            <person name="Alikhan N.F."/>
            <person name="Baker D."/>
            <person name="Gharbi K."/>
            <person name="Hall N."/>
            <person name="Watson M."/>
            <person name="Adriaenssens E.M."/>
            <person name="Foster-Nyarko E."/>
            <person name="Jarju S."/>
            <person name="Secka A."/>
            <person name="Antonio M."/>
            <person name="Oren A."/>
            <person name="Chaudhuri R.R."/>
            <person name="La Ragione R."/>
            <person name="Hildebrand F."/>
            <person name="Pallen M.J."/>
        </authorList>
    </citation>
    <scope>NUCLEOTIDE SEQUENCE</scope>
    <source>
        <strain evidence="2">ChiW7-2402</strain>
    </source>
</reference>
<comment type="caution">
    <text evidence="2">The sequence shown here is derived from an EMBL/GenBank/DDBJ whole genome shotgun (WGS) entry which is preliminary data.</text>
</comment>
<proteinExistence type="predicted"/>
<evidence type="ECO:0008006" key="4">
    <source>
        <dbReference type="Google" id="ProtNLM"/>
    </source>
</evidence>
<reference evidence="2" key="2">
    <citation type="submission" date="2021-04" db="EMBL/GenBank/DDBJ databases">
        <authorList>
            <person name="Gilroy R."/>
        </authorList>
    </citation>
    <scope>NUCLEOTIDE SEQUENCE</scope>
    <source>
        <strain evidence="2">ChiW7-2402</strain>
    </source>
</reference>
<gene>
    <name evidence="2" type="ORF">H9964_05720</name>
</gene>
<dbReference type="AlphaFoldDB" id="A0A9D2K051"/>